<feature type="transmembrane region" description="Helical" evidence="4">
    <location>
        <begin position="24"/>
        <end position="42"/>
    </location>
</feature>
<sequence>MASTAALGVNLHLTLLMPYEAEQFMYRLLGGLLVSWVGYFFFQLVLGFSILSSVFRVLVVSGSLYVGIFVSIGIYRLFFHRLRGFSGPLAAGLTKFYSVSQAAKTVQYHKDVARIHEEYGDFVRTGECHQRRTPEGVKDDSLRTNTILLQLPGPRELCIVRRSAVLIYGPNLKCRKSTWYEQVNTDKTCTSINMIRDGDKYRRRRRSWDRAFAIKGMHVPCFRDTYRESRNPVDEQFVPGNTAVFVPTQLVQTDERYWPRAREFLPERFSSRTNIWMANQYFAVHHTGLHSCPGKNLAWMSMRTTLSKIAQHFGLSFGPGEDGHHFDAEALGCFTMAVAPLMVRFINRSRPSS</sequence>
<protein>
    <submittedName>
        <fullName evidence="5">Cytochrome P450</fullName>
    </submittedName>
</protein>
<dbReference type="Pfam" id="PF00067">
    <property type="entry name" value="p450"/>
    <property type="match status" value="1"/>
</dbReference>
<dbReference type="EMBL" id="JAQQWN010000002">
    <property type="protein sequence ID" value="KAK8094268.1"/>
    <property type="molecule type" value="Genomic_DNA"/>
</dbReference>
<keyword evidence="1" id="KW-0349">Heme</keyword>
<name>A0ABR1XC68_9PEZI</name>
<dbReference type="Gene3D" id="1.10.630.10">
    <property type="entry name" value="Cytochrome P450"/>
    <property type="match status" value="1"/>
</dbReference>
<keyword evidence="4" id="KW-0812">Transmembrane</keyword>
<keyword evidence="3" id="KW-0408">Iron</keyword>
<keyword evidence="4" id="KW-0472">Membrane</keyword>
<dbReference type="PANTHER" id="PTHR24305:SF78">
    <property type="entry name" value="P450, PUTATIVE (EUROFUNG)-RELATED"/>
    <property type="match status" value="1"/>
</dbReference>
<dbReference type="PANTHER" id="PTHR24305">
    <property type="entry name" value="CYTOCHROME P450"/>
    <property type="match status" value="1"/>
</dbReference>
<proteinExistence type="predicted"/>
<evidence type="ECO:0000256" key="1">
    <source>
        <dbReference type="ARBA" id="ARBA00022617"/>
    </source>
</evidence>
<evidence type="ECO:0000313" key="6">
    <source>
        <dbReference type="Proteomes" id="UP001433268"/>
    </source>
</evidence>
<dbReference type="GeneID" id="92038328"/>
<dbReference type="InterPro" id="IPR001128">
    <property type="entry name" value="Cyt_P450"/>
</dbReference>
<dbReference type="RefSeq" id="XP_066675041.1">
    <property type="nucleotide sequence ID" value="XM_066805268.1"/>
</dbReference>
<evidence type="ECO:0000313" key="5">
    <source>
        <dbReference type="EMBL" id="KAK8094268.1"/>
    </source>
</evidence>
<evidence type="ECO:0000256" key="2">
    <source>
        <dbReference type="ARBA" id="ARBA00022723"/>
    </source>
</evidence>
<dbReference type="InterPro" id="IPR036396">
    <property type="entry name" value="Cyt_P450_sf"/>
</dbReference>
<organism evidence="5 6">
    <name type="scientific">Apiospora hydei</name>
    <dbReference type="NCBI Taxonomy" id="1337664"/>
    <lineage>
        <taxon>Eukaryota</taxon>
        <taxon>Fungi</taxon>
        <taxon>Dikarya</taxon>
        <taxon>Ascomycota</taxon>
        <taxon>Pezizomycotina</taxon>
        <taxon>Sordariomycetes</taxon>
        <taxon>Xylariomycetidae</taxon>
        <taxon>Amphisphaeriales</taxon>
        <taxon>Apiosporaceae</taxon>
        <taxon>Apiospora</taxon>
    </lineage>
</organism>
<gene>
    <name evidence="5" type="ORF">PG997_000953</name>
</gene>
<comment type="caution">
    <text evidence="5">The sequence shown here is derived from an EMBL/GenBank/DDBJ whole genome shotgun (WGS) entry which is preliminary data.</text>
</comment>
<dbReference type="Proteomes" id="UP001433268">
    <property type="component" value="Unassembled WGS sequence"/>
</dbReference>
<feature type="transmembrane region" description="Helical" evidence="4">
    <location>
        <begin position="54"/>
        <end position="78"/>
    </location>
</feature>
<keyword evidence="4" id="KW-1133">Transmembrane helix</keyword>
<evidence type="ECO:0000256" key="3">
    <source>
        <dbReference type="ARBA" id="ARBA00023004"/>
    </source>
</evidence>
<accession>A0ABR1XC68</accession>
<dbReference type="SUPFAM" id="SSF48264">
    <property type="entry name" value="Cytochrome P450"/>
    <property type="match status" value="1"/>
</dbReference>
<evidence type="ECO:0000256" key="4">
    <source>
        <dbReference type="SAM" id="Phobius"/>
    </source>
</evidence>
<dbReference type="InterPro" id="IPR050121">
    <property type="entry name" value="Cytochrome_P450_monoxygenase"/>
</dbReference>
<keyword evidence="6" id="KW-1185">Reference proteome</keyword>
<reference evidence="5 6" key="1">
    <citation type="submission" date="2023-01" db="EMBL/GenBank/DDBJ databases">
        <title>Analysis of 21 Apiospora genomes using comparative genomics revels a genus with tremendous synthesis potential of carbohydrate active enzymes and secondary metabolites.</title>
        <authorList>
            <person name="Sorensen T."/>
        </authorList>
    </citation>
    <scope>NUCLEOTIDE SEQUENCE [LARGE SCALE GENOMIC DNA]</scope>
    <source>
        <strain evidence="5 6">CBS 114990</strain>
    </source>
</reference>
<keyword evidence="2" id="KW-0479">Metal-binding</keyword>